<sequence length="304" mass="31892">MSSLPSVEDLRLVTTLARHGSLGAAGRELRISQPAASNRLAALERRIGERLFDRDTTGARPTPAGRALAKEAVRVLDHLEAIFDRTRAAARGDVLSVGTFPSLAAWLFPALVELLRDATVHQVTDHGNRLVEWVGEGSLDAAFVTIANQLRLPATTTAAPVATDRLAVLTPSGVGLGGERRPFAGLDVVAHTYDTSAEALHRRLAELGARPRPAATGETAVRMGRLLGCPVVLPRGLALAYATQDEQVAPAPVPGRFTLFLVTRRPTPAALAALAGELAGRLGLDPPSGGRPSATAHSAGRVRA</sequence>
<evidence type="ECO:0000256" key="4">
    <source>
        <dbReference type="SAM" id="MobiDB-lite"/>
    </source>
</evidence>
<evidence type="ECO:0000313" key="6">
    <source>
        <dbReference type="EMBL" id="SBT43919.1"/>
    </source>
</evidence>
<dbReference type="InterPro" id="IPR036390">
    <property type="entry name" value="WH_DNA-bd_sf"/>
</dbReference>
<proteinExistence type="inferred from homology"/>
<dbReference type="GO" id="GO:0003700">
    <property type="term" value="F:DNA-binding transcription factor activity"/>
    <property type="evidence" value="ECO:0007669"/>
    <property type="project" value="InterPro"/>
</dbReference>
<organism evidence="6 7">
    <name type="scientific">Micromonospora auratinigra</name>
    <dbReference type="NCBI Taxonomy" id="261654"/>
    <lineage>
        <taxon>Bacteria</taxon>
        <taxon>Bacillati</taxon>
        <taxon>Actinomycetota</taxon>
        <taxon>Actinomycetes</taxon>
        <taxon>Micromonosporales</taxon>
        <taxon>Micromonosporaceae</taxon>
        <taxon>Micromonospora</taxon>
    </lineage>
</organism>
<keyword evidence="3" id="KW-0804">Transcription</keyword>
<dbReference type="PROSITE" id="PS50931">
    <property type="entry name" value="HTH_LYSR"/>
    <property type="match status" value="1"/>
</dbReference>
<dbReference type="SUPFAM" id="SSF53850">
    <property type="entry name" value="Periplasmic binding protein-like II"/>
    <property type="match status" value="1"/>
</dbReference>
<name>A0A1A8ZJA8_9ACTN</name>
<comment type="similarity">
    <text evidence="1">Belongs to the LysR transcriptional regulatory family.</text>
</comment>
<dbReference type="Gene3D" id="1.10.10.10">
    <property type="entry name" value="Winged helix-like DNA-binding domain superfamily/Winged helix DNA-binding domain"/>
    <property type="match status" value="1"/>
</dbReference>
<protein>
    <submittedName>
        <fullName evidence="6">DNA-binding transcriptional regulator, LysR family</fullName>
    </submittedName>
</protein>
<evidence type="ECO:0000313" key="7">
    <source>
        <dbReference type="Proteomes" id="UP000199385"/>
    </source>
</evidence>
<dbReference type="PATRIC" id="fig|261654.4.peg.2543"/>
<dbReference type="PANTHER" id="PTHR30126:SF39">
    <property type="entry name" value="HTH-TYPE TRANSCRIPTIONAL REGULATOR CYSL"/>
    <property type="match status" value="1"/>
</dbReference>
<dbReference type="EMBL" id="LT594323">
    <property type="protein sequence ID" value="SBT43919.1"/>
    <property type="molecule type" value="Genomic_DNA"/>
</dbReference>
<evidence type="ECO:0000259" key="5">
    <source>
        <dbReference type="PROSITE" id="PS50931"/>
    </source>
</evidence>
<evidence type="ECO:0000256" key="2">
    <source>
        <dbReference type="ARBA" id="ARBA00023015"/>
    </source>
</evidence>
<dbReference type="Pfam" id="PF00126">
    <property type="entry name" value="HTH_1"/>
    <property type="match status" value="1"/>
</dbReference>
<dbReference type="SUPFAM" id="SSF46785">
    <property type="entry name" value="Winged helix' DNA-binding domain"/>
    <property type="match status" value="1"/>
</dbReference>
<keyword evidence="7" id="KW-1185">Reference proteome</keyword>
<dbReference type="GO" id="GO:0000976">
    <property type="term" value="F:transcription cis-regulatory region binding"/>
    <property type="evidence" value="ECO:0007669"/>
    <property type="project" value="TreeGrafter"/>
</dbReference>
<keyword evidence="2" id="KW-0805">Transcription regulation</keyword>
<dbReference type="PANTHER" id="PTHR30126">
    <property type="entry name" value="HTH-TYPE TRANSCRIPTIONAL REGULATOR"/>
    <property type="match status" value="1"/>
</dbReference>
<evidence type="ECO:0000256" key="1">
    <source>
        <dbReference type="ARBA" id="ARBA00009437"/>
    </source>
</evidence>
<dbReference type="InterPro" id="IPR000847">
    <property type="entry name" value="LysR_HTH_N"/>
</dbReference>
<accession>A0A1A8ZJA8</accession>
<dbReference type="InterPro" id="IPR036388">
    <property type="entry name" value="WH-like_DNA-bd_sf"/>
</dbReference>
<reference evidence="7" key="1">
    <citation type="submission" date="2016-06" db="EMBL/GenBank/DDBJ databases">
        <authorList>
            <person name="Varghese N."/>
            <person name="Submissions Spin"/>
        </authorList>
    </citation>
    <scope>NUCLEOTIDE SEQUENCE [LARGE SCALE GENOMIC DNA]</scope>
    <source>
        <strain evidence="7">DSM 44815</strain>
    </source>
</reference>
<dbReference type="Proteomes" id="UP000199385">
    <property type="component" value="Chromosome I"/>
</dbReference>
<dbReference type="RefSeq" id="WP_091662884.1">
    <property type="nucleotide sequence ID" value="NZ_LT594323.1"/>
</dbReference>
<dbReference type="OrthoDB" id="3461141at2"/>
<dbReference type="STRING" id="261654.GA0070611_2505"/>
<dbReference type="Gene3D" id="3.40.190.10">
    <property type="entry name" value="Periplasmic binding protein-like II"/>
    <property type="match status" value="2"/>
</dbReference>
<feature type="domain" description="HTH lysR-type" evidence="5">
    <location>
        <begin position="5"/>
        <end position="62"/>
    </location>
</feature>
<gene>
    <name evidence="6" type="ORF">GA0070611_2505</name>
</gene>
<feature type="region of interest" description="Disordered" evidence="4">
    <location>
        <begin position="283"/>
        <end position="304"/>
    </location>
</feature>
<dbReference type="PRINTS" id="PR00039">
    <property type="entry name" value="HTHLYSR"/>
</dbReference>
<keyword evidence="6" id="KW-0238">DNA-binding</keyword>
<dbReference type="AlphaFoldDB" id="A0A1A8ZJA8"/>
<evidence type="ECO:0000256" key="3">
    <source>
        <dbReference type="ARBA" id="ARBA00023163"/>
    </source>
</evidence>